<comment type="caution">
    <text evidence="2">The sequence shown here is derived from an EMBL/GenBank/DDBJ whole genome shotgun (WGS) entry which is preliminary data.</text>
</comment>
<name>A0A9Q0DVS6_9TELE</name>
<reference evidence="2" key="1">
    <citation type="submission" date="2022-07" db="EMBL/GenBank/DDBJ databases">
        <title>Chromosome-level genome of Muraenolepis orangiensis.</title>
        <authorList>
            <person name="Kim J."/>
        </authorList>
    </citation>
    <scope>NUCLEOTIDE SEQUENCE</scope>
    <source>
        <strain evidence="2">KU_S4_2022</strain>
        <tissue evidence="2">Muscle</tissue>
    </source>
</reference>
<gene>
    <name evidence="2" type="ORF">NHX12_004587</name>
</gene>
<evidence type="ECO:0000313" key="2">
    <source>
        <dbReference type="EMBL" id="KAJ3595283.1"/>
    </source>
</evidence>
<dbReference type="Proteomes" id="UP001148018">
    <property type="component" value="Unassembled WGS sequence"/>
</dbReference>
<dbReference type="OrthoDB" id="10067955at2759"/>
<evidence type="ECO:0000256" key="1">
    <source>
        <dbReference type="SAM" id="Phobius"/>
    </source>
</evidence>
<keyword evidence="1" id="KW-0812">Transmembrane</keyword>
<dbReference type="PANTHER" id="PTHR32046:SF11">
    <property type="entry name" value="IMMUNE-ASSOCIATED NUCLEOTIDE-BINDING PROTEIN 10-LIKE"/>
    <property type="match status" value="1"/>
</dbReference>
<sequence length="157" mass="18121">MREQVPLVSALQPKYQQATKKAMLVQDVMEQMRVQYKLLQEEVLQLMESSTQCLNRLKEIALKPNPLSTPEYIDLLIQGEKSELKEGYLQRIQKLQEMRENAMTMEKMPEMLHSDAGEHGFSHCGVFLLQNAGILLGFTIMLLIAVFQHRIQLDLGY</sequence>
<keyword evidence="3" id="KW-1185">Reference proteome</keyword>
<organism evidence="2 3">
    <name type="scientific">Muraenolepis orangiensis</name>
    <name type="common">Patagonian moray cod</name>
    <dbReference type="NCBI Taxonomy" id="630683"/>
    <lineage>
        <taxon>Eukaryota</taxon>
        <taxon>Metazoa</taxon>
        <taxon>Chordata</taxon>
        <taxon>Craniata</taxon>
        <taxon>Vertebrata</taxon>
        <taxon>Euteleostomi</taxon>
        <taxon>Actinopterygii</taxon>
        <taxon>Neopterygii</taxon>
        <taxon>Teleostei</taxon>
        <taxon>Neoteleostei</taxon>
        <taxon>Acanthomorphata</taxon>
        <taxon>Zeiogadaria</taxon>
        <taxon>Gadariae</taxon>
        <taxon>Gadiformes</taxon>
        <taxon>Muraenolepidoidei</taxon>
        <taxon>Muraenolepididae</taxon>
        <taxon>Muraenolepis</taxon>
    </lineage>
</organism>
<proteinExistence type="predicted"/>
<accession>A0A9Q0DVS6</accession>
<feature type="transmembrane region" description="Helical" evidence="1">
    <location>
        <begin position="127"/>
        <end position="147"/>
    </location>
</feature>
<keyword evidence="1" id="KW-1133">Transmembrane helix</keyword>
<protein>
    <submittedName>
        <fullName evidence="2">Uncharacterized protein</fullName>
    </submittedName>
</protein>
<keyword evidence="1" id="KW-0472">Membrane</keyword>
<evidence type="ECO:0000313" key="3">
    <source>
        <dbReference type="Proteomes" id="UP001148018"/>
    </source>
</evidence>
<dbReference type="EMBL" id="JANIIK010000111">
    <property type="protein sequence ID" value="KAJ3595283.1"/>
    <property type="molecule type" value="Genomic_DNA"/>
</dbReference>
<dbReference type="AlphaFoldDB" id="A0A9Q0DVS6"/>
<dbReference type="PANTHER" id="PTHR32046">
    <property type="entry name" value="G DOMAIN-CONTAINING PROTEIN"/>
    <property type="match status" value="1"/>
</dbReference>